<keyword evidence="3 5" id="KW-1133">Transmembrane helix</keyword>
<feature type="transmembrane region" description="Helical" evidence="5">
    <location>
        <begin position="325"/>
        <end position="345"/>
    </location>
</feature>
<dbReference type="GO" id="GO:0140359">
    <property type="term" value="F:ABC-type transporter activity"/>
    <property type="evidence" value="ECO:0007669"/>
    <property type="project" value="InterPro"/>
</dbReference>
<organism evidence="7 8">
    <name type="scientific">Alkaliphilus pronyensis</name>
    <dbReference type="NCBI Taxonomy" id="1482732"/>
    <lineage>
        <taxon>Bacteria</taxon>
        <taxon>Bacillati</taxon>
        <taxon>Bacillota</taxon>
        <taxon>Clostridia</taxon>
        <taxon>Peptostreptococcales</taxon>
        <taxon>Natronincolaceae</taxon>
        <taxon>Alkaliphilus</taxon>
    </lineage>
</organism>
<accession>A0A6I0F6S9</accession>
<name>A0A6I0F6S9_9FIRM</name>
<dbReference type="InterPro" id="IPR052902">
    <property type="entry name" value="ABC-2_transporter"/>
</dbReference>
<dbReference type="Pfam" id="PF12698">
    <property type="entry name" value="ABC2_membrane_3"/>
    <property type="match status" value="1"/>
</dbReference>
<dbReference type="PANTHER" id="PTHR43027:SF1">
    <property type="entry name" value="DOXORUBICIN RESISTANCE ABC TRANSPORTER PERMEASE PROTEIN DRRC-RELATED"/>
    <property type="match status" value="1"/>
</dbReference>
<dbReference type="OrthoDB" id="9771731at2"/>
<dbReference type="GO" id="GO:0016020">
    <property type="term" value="C:membrane"/>
    <property type="evidence" value="ECO:0007669"/>
    <property type="project" value="UniProtKB-SubCell"/>
</dbReference>
<comment type="caution">
    <text evidence="7">The sequence shown here is derived from an EMBL/GenBank/DDBJ whole genome shotgun (WGS) entry which is preliminary data.</text>
</comment>
<sequence>MFFHIFKYRLKSLSRNKAGIFWAFMLPILLATLFNFTLVNILSPDKHIDVKVAVVDNEEFHNNQGFKSFIYSLGGSNEAEGNSIFNISITPLQKAEEMLENDEIDGYVKVAEDIKLIVNDSGLNQSIIKAVLEDYIQIQSTVETIAVQNPSAIDEGLIESLANNVDYLKDRSLNEANSDSVVLMFYSLIAMSCMYGAYWGLAVINNSQADLSAVGARLNLSPIHKFKVFIADTFAAWLVQFIFALLQLLYYTFALGVDFGYQVVFIIFTMLIGSIMGITFGTFIGAIVKKSEDIKIAILASLISVGYVLTVSAEVKYAVMTRLPVLGYINPINLINDALFSLYYFEGYSRFFINISIMLLFTVIFSGGTYLIVRRVRYVNI</sequence>
<keyword evidence="2 5" id="KW-0812">Transmembrane</keyword>
<keyword evidence="8" id="KW-1185">Reference proteome</keyword>
<feature type="transmembrane region" description="Helical" evidence="5">
    <location>
        <begin position="20"/>
        <end position="42"/>
    </location>
</feature>
<dbReference type="PANTHER" id="PTHR43027">
    <property type="entry name" value="DOXORUBICIN RESISTANCE ABC TRANSPORTER PERMEASE PROTEIN DRRC-RELATED"/>
    <property type="match status" value="1"/>
</dbReference>
<keyword evidence="4 5" id="KW-0472">Membrane</keyword>
<evidence type="ECO:0000313" key="7">
    <source>
        <dbReference type="EMBL" id="KAB3533480.1"/>
    </source>
</evidence>
<evidence type="ECO:0000256" key="3">
    <source>
        <dbReference type="ARBA" id="ARBA00022989"/>
    </source>
</evidence>
<protein>
    <submittedName>
        <fullName evidence="7">ABC transporter permease</fullName>
    </submittedName>
</protein>
<evidence type="ECO:0000256" key="5">
    <source>
        <dbReference type="SAM" id="Phobius"/>
    </source>
</evidence>
<evidence type="ECO:0000256" key="2">
    <source>
        <dbReference type="ARBA" id="ARBA00022692"/>
    </source>
</evidence>
<dbReference type="AlphaFoldDB" id="A0A6I0F6S9"/>
<feature type="transmembrane region" description="Helical" evidence="5">
    <location>
        <begin position="228"/>
        <end position="251"/>
    </location>
</feature>
<feature type="transmembrane region" description="Helical" evidence="5">
    <location>
        <begin position="294"/>
        <end position="313"/>
    </location>
</feature>
<feature type="domain" description="ABC-2 type transporter transmembrane" evidence="6">
    <location>
        <begin position="17"/>
        <end position="366"/>
    </location>
</feature>
<gene>
    <name evidence="7" type="ORF">F8154_10790</name>
</gene>
<feature type="transmembrane region" description="Helical" evidence="5">
    <location>
        <begin position="263"/>
        <end position="288"/>
    </location>
</feature>
<evidence type="ECO:0000313" key="8">
    <source>
        <dbReference type="Proteomes" id="UP000432715"/>
    </source>
</evidence>
<evidence type="ECO:0000256" key="1">
    <source>
        <dbReference type="ARBA" id="ARBA00004141"/>
    </source>
</evidence>
<comment type="subcellular location">
    <subcellularLocation>
        <location evidence="1">Membrane</location>
        <topology evidence="1">Multi-pass membrane protein</topology>
    </subcellularLocation>
</comment>
<feature type="transmembrane region" description="Helical" evidence="5">
    <location>
        <begin position="351"/>
        <end position="373"/>
    </location>
</feature>
<reference evidence="7 8" key="1">
    <citation type="submission" date="2019-10" db="EMBL/GenBank/DDBJ databases">
        <title>Alkaliphilus serpentinus sp. nov. and Alkaliphilus pronyensis sp. nov., two novel anaerobic alkaliphilic species isolated from the serpentinized-hosted hydrothermal field of the Prony Bay (New Caledonia).</title>
        <authorList>
            <person name="Postec A."/>
        </authorList>
    </citation>
    <scope>NUCLEOTIDE SEQUENCE [LARGE SCALE GENOMIC DNA]</scope>
    <source>
        <strain evidence="7 8">LacV</strain>
    </source>
</reference>
<dbReference type="EMBL" id="WBZC01000040">
    <property type="protein sequence ID" value="KAB3533480.1"/>
    <property type="molecule type" value="Genomic_DNA"/>
</dbReference>
<proteinExistence type="predicted"/>
<evidence type="ECO:0000259" key="6">
    <source>
        <dbReference type="Pfam" id="PF12698"/>
    </source>
</evidence>
<dbReference type="Proteomes" id="UP000432715">
    <property type="component" value="Unassembled WGS sequence"/>
</dbReference>
<dbReference type="InterPro" id="IPR013525">
    <property type="entry name" value="ABC2_TM"/>
</dbReference>
<feature type="transmembrane region" description="Helical" evidence="5">
    <location>
        <begin position="181"/>
        <end position="201"/>
    </location>
</feature>
<dbReference type="RefSeq" id="WP_151861624.1">
    <property type="nucleotide sequence ID" value="NZ_WBZC01000040.1"/>
</dbReference>
<evidence type="ECO:0000256" key="4">
    <source>
        <dbReference type="ARBA" id="ARBA00023136"/>
    </source>
</evidence>